<dbReference type="RefSeq" id="WP_059054845.1">
    <property type="nucleotide sequence ID" value="NZ_LOJF01000009.1"/>
</dbReference>
<dbReference type="AlphaFoldDB" id="A0A100YVZ4"/>
<organism evidence="1 2">
    <name type="scientific">Tractidigestivibacter scatoligenes</name>
    <name type="common">Olsenella scatoligenes</name>
    <dbReference type="NCBI Taxonomy" id="1299998"/>
    <lineage>
        <taxon>Bacteria</taxon>
        <taxon>Bacillati</taxon>
        <taxon>Actinomycetota</taxon>
        <taxon>Coriobacteriia</taxon>
        <taxon>Coriobacteriales</taxon>
        <taxon>Atopobiaceae</taxon>
        <taxon>Tractidigestivibacter</taxon>
    </lineage>
</organism>
<name>A0A100YVZ4_TRASO</name>
<evidence type="ECO:0000313" key="1">
    <source>
        <dbReference type="EMBL" id="KUH58698.1"/>
    </source>
</evidence>
<accession>A0A100YVZ4</accession>
<dbReference type="STRING" id="1299998.AUL39_06955"/>
<dbReference type="Proteomes" id="UP000054078">
    <property type="component" value="Unassembled WGS sequence"/>
</dbReference>
<proteinExistence type="predicted"/>
<keyword evidence="2" id="KW-1185">Reference proteome</keyword>
<reference evidence="1 2" key="1">
    <citation type="submission" date="2015-12" db="EMBL/GenBank/DDBJ databases">
        <title>Draft Genome Sequence of Olsenella scatoligenes SK9K4T; a Producer of 3-Methylindole- (skatole) and 4-Methylphenol- (p-cresol) Isolated from Pig Feces.</title>
        <authorList>
            <person name="Li X."/>
            <person name="Borg B."/>
            <person name="Canibe N."/>
        </authorList>
    </citation>
    <scope>NUCLEOTIDE SEQUENCE [LARGE SCALE GENOMIC DNA]</scope>
    <source>
        <strain evidence="1 2">SK9K4</strain>
    </source>
</reference>
<gene>
    <name evidence="1" type="ORF">AUL39_06955</name>
</gene>
<protein>
    <submittedName>
        <fullName evidence="1">Uncharacterized protein</fullName>
    </submittedName>
</protein>
<sequence>MSGEIIDFEGLAMDADVRTACEFVRANVSRQLGTDGDGAADVIAALYAEGSTDAADTLRRAQAEPLDLTLRDLTGLALMVGKIPVLSLPDCPPPATNPEMARVMREWSGVCE</sequence>
<dbReference type="EMBL" id="LOJF01000009">
    <property type="protein sequence ID" value="KUH58698.1"/>
    <property type="molecule type" value="Genomic_DNA"/>
</dbReference>
<evidence type="ECO:0000313" key="2">
    <source>
        <dbReference type="Proteomes" id="UP000054078"/>
    </source>
</evidence>
<comment type="caution">
    <text evidence="1">The sequence shown here is derived from an EMBL/GenBank/DDBJ whole genome shotgun (WGS) entry which is preliminary data.</text>
</comment>